<dbReference type="AlphaFoldDB" id="G3JCB9"/>
<gene>
    <name evidence="2" type="ORF">CCM_02053</name>
</gene>
<feature type="chain" id="PRO_5003446335" evidence="1">
    <location>
        <begin position="19"/>
        <end position="200"/>
    </location>
</feature>
<dbReference type="EMBL" id="JH126400">
    <property type="protein sequence ID" value="EGX93784.1"/>
    <property type="molecule type" value="Genomic_DNA"/>
</dbReference>
<evidence type="ECO:0000256" key="1">
    <source>
        <dbReference type="SAM" id="SignalP"/>
    </source>
</evidence>
<evidence type="ECO:0000313" key="3">
    <source>
        <dbReference type="Proteomes" id="UP000001610"/>
    </source>
</evidence>
<dbReference type="RefSeq" id="XP_006667270.1">
    <property type="nucleotide sequence ID" value="XM_006667207.1"/>
</dbReference>
<dbReference type="GeneID" id="18164082"/>
<name>G3JCB9_CORMM</name>
<dbReference type="KEGG" id="cmt:CCM_02053"/>
<dbReference type="Proteomes" id="UP000001610">
    <property type="component" value="Unassembled WGS sequence"/>
</dbReference>
<keyword evidence="3" id="KW-1185">Reference proteome</keyword>
<dbReference type="VEuPathDB" id="FungiDB:CCM_02053"/>
<dbReference type="InParanoid" id="G3JCB9"/>
<reference evidence="2 3" key="1">
    <citation type="journal article" date="2011" name="Genome Biol.">
        <title>Genome sequence of the insect pathogenic fungus Cordyceps militaris, a valued traditional Chinese medicine.</title>
        <authorList>
            <person name="Zheng P."/>
            <person name="Xia Y."/>
            <person name="Xiao G."/>
            <person name="Xiong C."/>
            <person name="Hu X."/>
            <person name="Zhang S."/>
            <person name="Zheng H."/>
            <person name="Huang Y."/>
            <person name="Zhou Y."/>
            <person name="Wang S."/>
            <person name="Zhao G.P."/>
            <person name="Liu X."/>
            <person name="St Leger R.J."/>
            <person name="Wang C."/>
        </authorList>
    </citation>
    <scope>NUCLEOTIDE SEQUENCE [LARGE SCALE GENOMIC DNA]</scope>
    <source>
        <strain evidence="2 3">CM01</strain>
    </source>
</reference>
<proteinExistence type="predicted"/>
<sequence>MRSPAATLLAWLYHGLISRIVHYIDSSINCALETVKRVKPSSPLHTSPCITPTNSFKSSRMKVIIGLVALLELAGAIPLVAEPDTALKSDIALQSDTTLESQAAQGLPSGLCIYSFCKPLKWMGISEKSYTNCKATCKIPGKMLKASCPPLCQELVGKIPLVGGATAAICTRMCEALFDDKDPPPQSCYFGRCMEFSIGV</sequence>
<evidence type="ECO:0000313" key="2">
    <source>
        <dbReference type="EMBL" id="EGX93784.1"/>
    </source>
</evidence>
<protein>
    <submittedName>
        <fullName evidence="2">Uncharacterized protein</fullName>
    </submittedName>
</protein>
<organism evidence="2 3">
    <name type="scientific">Cordyceps militaris (strain CM01)</name>
    <name type="common">Caterpillar fungus</name>
    <dbReference type="NCBI Taxonomy" id="983644"/>
    <lineage>
        <taxon>Eukaryota</taxon>
        <taxon>Fungi</taxon>
        <taxon>Dikarya</taxon>
        <taxon>Ascomycota</taxon>
        <taxon>Pezizomycotina</taxon>
        <taxon>Sordariomycetes</taxon>
        <taxon>Hypocreomycetidae</taxon>
        <taxon>Hypocreales</taxon>
        <taxon>Cordycipitaceae</taxon>
        <taxon>Cordyceps</taxon>
    </lineage>
</organism>
<keyword evidence="1" id="KW-0732">Signal</keyword>
<feature type="signal peptide" evidence="1">
    <location>
        <begin position="1"/>
        <end position="18"/>
    </location>
</feature>
<accession>G3JCB9</accession>
<dbReference type="HOGENOM" id="CLU_1366195_0_0_1"/>